<comment type="similarity">
    <text evidence="3 10">Belongs to the cytochrome c oxidase subunit 6A family.</text>
</comment>
<dbReference type="OMA" id="GTHRKEG"/>
<comment type="subcellular location">
    <subcellularLocation>
        <location evidence="1">Mitochondrion inner membrane</location>
        <topology evidence="1">Single-pass membrane protein</topology>
    </subcellularLocation>
</comment>
<reference evidence="12" key="2">
    <citation type="submission" date="2025-08" db="UniProtKB">
        <authorList>
            <consortium name="Ensembl"/>
        </authorList>
    </citation>
    <scope>IDENTIFICATION</scope>
</reference>
<dbReference type="PANTHER" id="PTHR11504:SF4">
    <property type="entry name" value="CYTOCHROME C OXIDASE SUBUNIT 6A1, MITOCHONDRIAL"/>
    <property type="match status" value="1"/>
</dbReference>
<dbReference type="InterPro" id="IPR001349">
    <property type="entry name" value="Cyt_c_oxidase_su6a"/>
</dbReference>
<keyword evidence="13" id="KW-1185">Reference proteome</keyword>
<dbReference type="PANTHER" id="PTHR11504">
    <property type="entry name" value="CYTOCHROME C OXIDASE POLYPEPTIDE VIA"/>
    <property type="match status" value="1"/>
</dbReference>
<protein>
    <recommendedName>
        <fullName evidence="14">Cytochrome c oxidase polypeptide VIa</fullName>
    </recommendedName>
</protein>
<organism evidence="12 13">
    <name type="scientific">Ursus americanus</name>
    <name type="common">American black bear</name>
    <name type="synonym">Euarctos americanus</name>
    <dbReference type="NCBI Taxonomy" id="9643"/>
    <lineage>
        <taxon>Eukaryota</taxon>
        <taxon>Metazoa</taxon>
        <taxon>Chordata</taxon>
        <taxon>Craniata</taxon>
        <taxon>Vertebrata</taxon>
        <taxon>Euteleostomi</taxon>
        <taxon>Mammalia</taxon>
        <taxon>Eutheria</taxon>
        <taxon>Laurasiatheria</taxon>
        <taxon>Carnivora</taxon>
        <taxon>Caniformia</taxon>
        <taxon>Ursidae</taxon>
        <taxon>Ursus</taxon>
    </lineage>
</organism>
<evidence type="ECO:0000256" key="3">
    <source>
        <dbReference type="ARBA" id="ARBA00005553"/>
    </source>
</evidence>
<dbReference type="PIRSF" id="PIRSF000277">
    <property type="entry name" value="COX6A1"/>
    <property type="match status" value="1"/>
</dbReference>
<name>A0A452QF96_URSAM</name>
<dbReference type="FunFam" id="4.10.95.10:FF:000001">
    <property type="entry name" value="Cytochrome c oxidase subunit 6A, mitochondrial"/>
    <property type="match status" value="1"/>
</dbReference>
<evidence type="ECO:0000313" key="12">
    <source>
        <dbReference type="Ensembl" id="ENSUAMP00000003490.1"/>
    </source>
</evidence>
<evidence type="ECO:0000256" key="10">
    <source>
        <dbReference type="RuleBase" id="RU004396"/>
    </source>
</evidence>
<feature type="transmembrane region" description="Helical" evidence="11">
    <location>
        <begin position="36"/>
        <end position="55"/>
    </location>
</feature>
<reference evidence="13" key="1">
    <citation type="submission" date="2016-06" db="EMBL/GenBank/DDBJ databases">
        <title>De novo assembly and RNA-Seq shows season-dependent expression and editing in black bear kidneys.</title>
        <authorList>
            <person name="Korstanje R."/>
            <person name="Srivastava A."/>
            <person name="Sarsani V.K."/>
            <person name="Sheehan S.M."/>
            <person name="Seger R.L."/>
            <person name="Barter M.E."/>
            <person name="Lindqvist C."/>
            <person name="Brody L.C."/>
            <person name="Mullikin J.C."/>
        </authorList>
    </citation>
    <scope>NUCLEOTIDE SEQUENCE [LARGE SCALE GENOMIC DNA]</scope>
</reference>
<accession>A0A452QF96</accession>
<dbReference type="GO" id="GO:0005743">
    <property type="term" value="C:mitochondrial inner membrane"/>
    <property type="evidence" value="ECO:0007669"/>
    <property type="project" value="UniProtKB-SubCell"/>
</dbReference>
<dbReference type="Proteomes" id="UP000291022">
    <property type="component" value="Unassembled WGS sequence"/>
</dbReference>
<evidence type="ECO:0000256" key="4">
    <source>
        <dbReference type="ARBA" id="ARBA00022692"/>
    </source>
</evidence>
<evidence type="ECO:0000313" key="13">
    <source>
        <dbReference type="Proteomes" id="UP000291022"/>
    </source>
</evidence>
<dbReference type="Gene3D" id="4.10.95.10">
    <property type="entry name" value="Cytochrome c oxidase, subunit VIa"/>
    <property type="match status" value="1"/>
</dbReference>
<keyword evidence="5" id="KW-0999">Mitochondrion inner membrane</keyword>
<comment type="pathway">
    <text evidence="2">Energy metabolism; oxidative phosphorylation.</text>
</comment>
<evidence type="ECO:0000256" key="11">
    <source>
        <dbReference type="SAM" id="Phobius"/>
    </source>
</evidence>
<dbReference type="GO" id="GO:0006123">
    <property type="term" value="P:mitochondrial electron transport, cytochrome c to oxygen"/>
    <property type="evidence" value="ECO:0007669"/>
    <property type="project" value="TreeGrafter"/>
</dbReference>
<keyword evidence="9 11" id="KW-0472">Membrane</keyword>
<keyword evidence="8" id="KW-0496">Mitochondrion</keyword>
<keyword evidence="6" id="KW-0809">Transit peptide</keyword>
<evidence type="ECO:0000256" key="5">
    <source>
        <dbReference type="ARBA" id="ARBA00022792"/>
    </source>
</evidence>
<evidence type="ECO:0000256" key="2">
    <source>
        <dbReference type="ARBA" id="ARBA00004673"/>
    </source>
</evidence>
<keyword evidence="7 11" id="KW-1133">Transmembrane helix</keyword>
<dbReference type="Ensembl" id="ENSUAMT00000003976.1">
    <property type="protein sequence ID" value="ENSUAMP00000003490.1"/>
    <property type="gene ID" value="ENSUAMG00000003213.1"/>
</dbReference>
<evidence type="ECO:0000256" key="7">
    <source>
        <dbReference type="ARBA" id="ARBA00022989"/>
    </source>
</evidence>
<dbReference type="SUPFAM" id="SSF81411">
    <property type="entry name" value="Mitochondrial cytochrome c oxidase subunit VIa"/>
    <property type="match status" value="1"/>
</dbReference>
<reference evidence="12" key="3">
    <citation type="submission" date="2025-09" db="UniProtKB">
        <authorList>
            <consortium name="Ensembl"/>
        </authorList>
    </citation>
    <scope>IDENTIFICATION</scope>
</reference>
<evidence type="ECO:0000256" key="9">
    <source>
        <dbReference type="ARBA" id="ARBA00023136"/>
    </source>
</evidence>
<dbReference type="AlphaFoldDB" id="A0A452QF96"/>
<proteinExistence type="inferred from homology"/>
<evidence type="ECO:0008006" key="14">
    <source>
        <dbReference type="Google" id="ProtNLM"/>
    </source>
</evidence>
<dbReference type="STRING" id="9643.ENSUAMP00000003490"/>
<dbReference type="GeneTree" id="ENSGT00940000154612"/>
<evidence type="ECO:0000256" key="1">
    <source>
        <dbReference type="ARBA" id="ARBA00004434"/>
    </source>
</evidence>
<keyword evidence="4 11" id="KW-0812">Transmembrane</keyword>
<sequence length="105" mass="11749">MSLLLRIPGTAGVVHVGQSMSSGTHRKEGSGQMWKALSYFVVLPGVGASMLNVFLKSHHGKHQRSKFMAYPHLRIRSKPFPWGNGYHTVFHNSPMNPLLTSYEDE</sequence>
<evidence type="ECO:0000256" key="8">
    <source>
        <dbReference type="ARBA" id="ARBA00023128"/>
    </source>
</evidence>
<dbReference type="InterPro" id="IPR036418">
    <property type="entry name" value="Cyt_c_oxidase_su6a_sf"/>
</dbReference>
<evidence type="ECO:0000256" key="6">
    <source>
        <dbReference type="ARBA" id="ARBA00022946"/>
    </source>
</evidence>
<dbReference type="GO" id="GO:0030234">
    <property type="term" value="F:enzyme regulator activity"/>
    <property type="evidence" value="ECO:0007669"/>
    <property type="project" value="TreeGrafter"/>
</dbReference>
<dbReference type="Pfam" id="PF02046">
    <property type="entry name" value="COX6A"/>
    <property type="match status" value="1"/>
</dbReference>